<dbReference type="InterPro" id="IPR050490">
    <property type="entry name" value="Bact_solute-bd_prot1"/>
</dbReference>
<dbReference type="PANTHER" id="PTHR43649:SF32">
    <property type="entry name" value="SUGAR BINDING SECRETED PROTEIN"/>
    <property type="match status" value="1"/>
</dbReference>
<dbReference type="PANTHER" id="PTHR43649">
    <property type="entry name" value="ARABINOSE-BINDING PROTEIN-RELATED"/>
    <property type="match status" value="1"/>
</dbReference>
<gene>
    <name evidence="2" type="ORF">BXT84_10510</name>
</gene>
<dbReference type="Gene3D" id="3.40.190.10">
    <property type="entry name" value="Periplasmic binding protein-like II"/>
    <property type="match status" value="1"/>
</dbReference>
<organism evidence="2 3">
    <name type="scientific">Sulfobacillus thermotolerans</name>
    <dbReference type="NCBI Taxonomy" id="338644"/>
    <lineage>
        <taxon>Bacteria</taxon>
        <taxon>Bacillati</taxon>
        <taxon>Bacillota</taxon>
        <taxon>Clostridia</taxon>
        <taxon>Eubacteriales</taxon>
        <taxon>Clostridiales Family XVII. Incertae Sedis</taxon>
        <taxon>Sulfobacillus</taxon>
    </lineage>
</organism>
<evidence type="ECO:0000313" key="3">
    <source>
        <dbReference type="Proteomes" id="UP000325292"/>
    </source>
</evidence>
<sequence>MARNIRTSIFAIGATSMLSLALAGCGSTSATSGTSSHHITLSVMSWNVAADTLQRDAALYEKAHPNVTIHVIIENSPTSTYTKLNAELASGSNVPDIMTIETYIAPSFLNRFPTSFLNVTKDVGSLKPKFAAEKWASLTSNGKIYGIPWDVGPSMIFYRRDMFKAADVNPSTIQTWQQFIQAGQKIENHYHGQVKLTTWGSGSTGLYREMLYEQNTYWFNKKGQIAITSPASIRAVDVLREMYKDGLLSVVPYANGWNDTIQAFTNNQIATAPDGIWYVGTIEQSAPSQSGKWGVFPLPAFTPNGSHAANLGGSNLLISASTPHPKTAVSFAEFCMTNTQALNNSMHYGIFPSYLPYYSNPIIQKPLPFFDNQKVFELAAEEAKEIPVVNHTSNWETAHPIIENALQEAVLNGVPAATAMRQAAQKISQQTGQSIAP</sequence>
<dbReference type="CDD" id="cd13585">
    <property type="entry name" value="PBP2_TMBP_like"/>
    <property type="match status" value="1"/>
</dbReference>
<keyword evidence="3" id="KW-1185">Reference proteome</keyword>
<dbReference type="InterPro" id="IPR006059">
    <property type="entry name" value="SBP"/>
</dbReference>
<proteinExistence type="predicted"/>
<evidence type="ECO:0000313" key="2">
    <source>
        <dbReference type="EMBL" id="AUW94316.1"/>
    </source>
</evidence>
<feature type="chain" id="PRO_5045042446" description="ABC transporter substrate-binding protein" evidence="1">
    <location>
        <begin position="24"/>
        <end position="437"/>
    </location>
</feature>
<keyword evidence="1" id="KW-0732">Signal</keyword>
<evidence type="ECO:0000256" key="1">
    <source>
        <dbReference type="SAM" id="SignalP"/>
    </source>
</evidence>
<dbReference type="SUPFAM" id="SSF53850">
    <property type="entry name" value="Periplasmic binding protein-like II"/>
    <property type="match status" value="1"/>
</dbReference>
<feature type="signal peptide" evidence="1">
    <location>
        <begin position="1"/>
        <end position="23"/>
    </location>
</feature>
<dbReference type="Pfam" id="PF01547">
    <property type="entry name" value="SBP_bac_1"/>
    <property type="match status" value="1"/>
</dbReference>
<name>A0ABM6RSP0_9FIRM</name>
<protein>
    <recommendedName>
        <fullName evidence="4">ABC transporter substrate-binding protein</fullName>
    </recommendedName>
</protein>
<reference evidence="2 3" key="1">
    <citation type="journal article" date="2019" name="Sci. Rep.">
        <title>Sulfobacillus thermotolerans: new insights into resistance and metabolic capacities of acidophilic chemolithotrophs.</title>
        <authorList>
            <person name="Panyushkina A.E."/>
            <person name="Babenko V.V."/>
            <person name="Nikitina A.S."/>
            <person name="Selezneva O.V."/>
            <person name="Tsaplina I.A."/>
            <person name="Letarova M.A."/>
            <person name="Kostryukova E.S."/>
            <person name="Letarov A.V."/>
        </authorList>
    </citation>
    <scope>NUCLEOTIDE SEQUENCE [LARGE SCALE GENOMIC DNA]</scope>
    <source>
        <strain evidence="2 3">Kr1</strain>
    </source>
</reference>
<dbReference type="EMBL" id="CP019454">
    <property type="protein sequence ID" value="AUW94316.1"/>
    <property type="molecule type" value="Genomic_DNA"/>
</dbReference>
<dbReference type="Proteomes" id="UP000325292">
    <property type="component" value="Chromosome"/>
</dbReference>
<dbReference type="PROSITE" id="PS51257">
    <property type="entry name" value="PROKAR_LIPOPROTEIN"/>
    <property type="match status" value="1"/>
</dbReference>
<evidence type="ECO:0008006" key="4">
    <source>
        <dbReference type="Google" id="ProtNLM"/>
    </source>
</evidence>
<accession>A0ABM6RSP0</accession>